<feature type="region of interest" description="Disordered" evidence="1">
    <location>
        <begin position="138"/>
        <end position="158"/>
    </location>
</feature>
<comment type="caution">
    <text evidence="2">The sequence shown here is derived from an EMBL/GenBank/DDBJ whole genome shotgun (WGS) entry which is preliminary data.</text>
</comment>
<evidence type="ECO:0000256" key="1">
    <source>
        <dbReference type="SAM" id="MobiDB-lite"/>
    </source>
</evidence>
<dbReference type="AlphaFoldDB" id="A0A495JC04"/>
<dbReference type="Proteomes" id="UP000277671">
    <property type="component" value="Unassembled WGS sequence"/>
</dbReference>
<protein>
    <submittedName>
        <fullName evidence="2">Uncharacterized protein</fullName>
    </submittedName>
</protein>
<evidence type="ECO:0000313" key="2">
    <source>
        <dbReference type="EMBL" id="RKR85902.1"/>
    </source>
</evidence>
<dbReference type="RefSeq" id="WP_121153586.1">
    <property type="nucleotide sequence ID" value="NZ_RBKT01000001.1"/>
</dbReference>
<dbReference type="EMBL" id="RBKT01000001">
    <property type="protein sequence ID" value="RKR85902.1"/>
    <property type="molecule type" value="Genomic_DNA"/>
</dbReference>
<gene>
    <name evidence="2" type="ORF">BDK92_0117</name>
</gene>
<accession>A0A495JC04</accession>
<organism evidence="2 3">
    <name type="scientific">Micromonospora pisi</name>
    <dbReference type="NCBI Taxonomy" id="589240"/>
    <lineage>
        <taxon>Bacteria</taxon>
        <taxon>Bacillati</taxon>
        <taxon>Actinomycetota</taxon>
        <taxon>Actinomycetes</taxon>
        <taxon>Micromonosporales</taxon>
        <taxon>Micromonosporaceae</taxon>
        <taxon>Micromonospora</taxon>
    </lineage>
</organism>
<reference evidence="2 3" key="1">
    <citation type="submission" date="2018-10" db="EMBL/GenBank/DDBJ databases">
        <title>Sequencing the genomes of 1000 actinobacteria strains.</title>
        <authorList>
            <person name="Klenk H.-P."/>
        </authorList>
    </citation>
    <scope>NUCLEOTIDE SEQUENCE [LARGE SCALE GENOMIC DNA]</scope>
    <source>
        <strain evidence="2 3">DSM 45175</strain>
    </source>
</reference>
<dbReference type="OrthoDB" id="5146654at2"/>
<keyword evidence="3" id="KW-1185">Reference proteome</keyword>
<sequence>MATQQEIRTEIVRILRALQHAEGERRTMLYRDLADQTVDLREHYLTPAGQPDWTGRTGAYRIAVRALYAEAGYSQAERKVVQTSTRYHIGNHVRARISKEEADALALNPQSPLLRARERSRSDRQELRDLIAQARAIVEAHQQQPEPGLAKSGRRRAQ</sequence>
<proteinExistence type="predicted"/>
<evidence type="ECO:0000313" key="3">
    <source>
        <dbReference type="Proteomes" id="UP000277671"/>
    </source>
</evidence>
<name>A0A495JC04_9ACTN</name>